<comment type="caution">
    <text evidence="3">The sequence shown here is derived from an EMBL/GenBank/DDBJ whole genome shotgun (WGS) entry which is preliminary data.</text>
</comment>
<keyword evidence="4" id="KW-1185">Reference proteome</keyword>
<keyword evidence="2" id="KW-0732">Signal</keyword>
<dbReference type="Proteomes" id="UP001151295">
    <property type="component" value="Unassembled WGS sequence"/>
</dbReference>
<dbReference type="EMBL" id="JANBQD010000059">
    <property type="protein sequence ID" value="KAJ1989944.1"/>
    <property type="molecule type" value="Genomic_DNA"/>
</dbReference>
<name>A0ABQ8PLA0_9FUNG</name>
<evidence type="ECO:0000313" key="3">
    <source>
        <dbReference type="EMBL" id="KAJ1989944.1"/>
    </source>
</evidence>
<protein>
    <submittedName>
        <fullName evidence="3">Uncharacterized protein</fullName>
    </submittedName>
</protein>
<evidence type="ECO:0000256" key="1">
    <source>
        <dbReference type="SAM" id="MobiDB-lite"/>
    </source>
</evidence>
<evidence type="ECO:0000256" key="2">
    <source>
        <dbReference type="SAM" id="SignalP"/>
    </source>
</evidence>
<evidence type="ECO:0000313" key="4">
    <source>
        <dbReference type="Proteomes" id="UP001151295"/>
    </source>
</evidence>
<sequence>MSTLLKTMLLITAVLIGARHSLGQQELDPSDIVADENPLFASNSIFEFSQPSTFVINAVFPTGVAVKETSEASSSEEPSEEPSELGDINSESSTVPSAVPSEASSEMPSTLAAETETLTTTIYPSLEVPTVTVTVIVSDTWESGNSAQTVTIPGQVQAPNIVTVTQTQTSFISNTVGIPPSISVVSITSTVTETASPTTPPDVTMTTTSTVTTTQTTTETSTLAPSTVVVTMTSTSTDVDVETLSTTVTSYSFVTRTFTLENGVLSYTVGFSEQVYAPTITQTFTQTDVVLQTVTVTV</sequence>
<feature type="region of interest" description="Disordered" evidence="1">
    <location>
        <begin position="68"/>
        <end position="111"/>
    </location>
</feature>
<accession>A0ABQ8PLA0</accession>
<feature type="chain" id="PRO_5045711089" evidence="2">
    <location>
        <begin position="24"/>
        <end position="298"/>
    </location>
</feature>
<gene>
    <name evidence="3" type="ORF">EDC05_004378</name>
</gene>
<proteinExistence type="predicted"/>
<organism evidence="3 4">
    <name type="scientific">Coemansia umbellata</name>
    <dbReference type="NCBI Taxonomy" id="1424467"/>
    <lineage>
        <taxon>Eukaryota</taxon>
        <taxon>Fungi</taxon>
        <taxon>Fungi incertae sedis</taxon>
        <taxon>Zoopagomycota</taxon>
        <taxon>Kickxellomycotina</taxon>
        <taxon>Kickxellomycetes</taxon>
        <taxon>Kickxellales</taxon>
        <taxon>Kickxellaceae</taxon>
        <taxon>Coemansia</taxon>
    </lineage>
</organism>
<feature type="compositionally biased region" description="Polar residues" evidence="1">
    <location>
        <begin position="89"/>
        <end position="108"/>
    </location>
</feature>
<reference evidence="3" key="1">
    <citation type="submission" date="2022-07" db="EMBL/GenBank/DDBJ databases">
        <title>Phylogenomic reconstructions and comparative analyses of Kickxellomycotina fungi.</title>
        <authorList>
            <person name="Reynolds N.K."/>
            <person name="Stajich J.E."/>
            <person name="Barry K."/>
            <person name="Grigoriev I.V."/>
            <person name="Crous P."/>
            <person name="Smith M.E."/>
        </authorList>
    </citation>
    <scope>NUCLEOTIDE SEQUENCE</scope>
    <source>
        <strain evidence="3">BCRC 34882</strain>
    </source>
</reference>
<feature type="signal peptide" evidence="2">
    <location>
        <begin position="1"/>
        <end position="23"/>
    </location>
</feature>